<evidence type="ECO:0000313" key="1">
    <source>
        <dbReference type="EMBL" id="CAI9722984.1"/>
    </source>
</evidence>
<dbReference type="EMBL" id="OX597818">
    <property type="protein sequence ID" value="CAI9722984.1"/>
    <property type="molecule type" value="Genomic_DNA"/>
</dbReference>
<reference evidence="1" key="1">
    <citation type="submission" date="2023-08" db="EMBL/GenBank/DDBJ databases">
        <authorList>
            <person name="Alioto T."/>
            <person name="Alioto T."/>
            <person name="Gomez Garrido J."/>
        </authorList>
    </citation>
    <scope>NUCLEOTIDE SEQUENCE</scope>
</reference>
<evidence type="ECO:0000313" key="2">
    <source>
        <dbReference type="Proteomes" id="UP001162480"/>
    </source>
</evidence>
<dbReference type="Proteomes" id="UP001162480">
    <property type="component" value="Chromosome 5"/>
</dbReference>
<dbReference type="AlphaFoldDB" id="A0AA36AWF1"/>
<organism evidence="1 2">
    <name type="scientific">Octopus vulgaris</name>
    <name type="common">Common octopus</name>
    <dbReference type="NCBI Taxonomy" id="6645"/>
    <lineage>
        <taxon>Eukaryota</taxon>
        <taxon>Metazoa</taxon>
        <taxon>Spiralia</taxon>
        <taxon>Lophotrochozoa</taxon>
        <taxon>Mollusca</taxon>
        <taxon>Cephalopoda</taxon>
        <taxon>Coleoidea</taxon>
        <taxon>Octopodiformes</taxon>
        <taxon>Octopoda</taxon>
        <taxon>Incirrata</taxon>
        <taxon>Octopodidae</taxon>
        <taxon>Octopus</taxon>
    </lineage>
</organism>
<keyword evidence="2" id="KW-1185">Reference proteome</keyword>
<sequence length="80" mass="9631">MQFIRAVDLVSHIRLSEYSEGYTNDMQKRVNLFTHLKSGSSSIYRFAIHTVLVDKRYRRLKEKEQQFKQDQISSHWVKIN</sequence>
<gene>
    <name evidence="1" type="ORF">OCTVUL_1B005150</name>
</gene>
<name>A0AA36AWF1_OCTVU</name>
<proteinExistence type="predicted"/>
<protein>
    <submittedName>
        <fullName evidence="1">Uncharacterized protein</fullName>
    </submittedName>
</protein>
<accession>A0AA36AWF1</accession>